<name>A0A917LSR0_9BACL</name>
<evidence type="ECO:0000313" key="1">
    <source>
        <dbReference type="EMBL" id="GGG54495.1"/>
    </source>
</evidence>
<dbReference type="AlphaFoldDB" id="A0A917LSR0"/>
<dbReference type="RefSeq" id="WP_188887268.1">
    <property type="nucleotide sequence ID" value="NZ_BMHY01000001.1"/>
</dbReference>
<dbReference type="EMBL" id="BMHY01000001">
    <property type="protein sequence ID" value="GGG54495.1"/>
    <property type="molecule type" value="Genomic_DNA"/>
</dbReference>
<accession>A0A917LSR0</accession>
<organism evidence="1 2">
    <name type="scientific">Paenibacillus radicis</name>
    <name type="common">ex Gao et al. 2016</name>
    <dbReference type="NCBI Taxonomy" id="1737354"/>
    <lineage>
        <taxon>Bacteria</taxon>
        <taxon>Bacillati</taxon>
        <taxon>Bacillota</taxon>
        <taxon>Bacilli</taxon>
        <taxon>Bacillales</taxon>
        <taxon>Paenibacillaceae</taxon>
        <taxon>Paenibacillus</taxon>
    </lineage>
</organism>
<sequence length="164" mass="18552">MTVNSKQLMDNGYWECSKPTASELREPALHTEYQIAASNGWPPVAPAATHDELQMMHDSVLLPMAYRIVEKKLTEIESRARSLRPLFVKATTIVLTQMREDLAVIKQTLAQAGIVVHEEEQAEGIILFRYTCRGNNGGFAVTREYARQNINSLISKYINGIFRK</sequence>
<dbReference type="Pfam" id="PF26325">
    <property type="entry name" value="YhjD"/>
    <property type="match status" value="1"/>
</dbReference>
<dbReference type="Proteomes" id="UP000600247">
    <property type="component" value="Unassembled WGS sequence"/>
</dbReference>
<comment type="caution">
    <text evidence="1">The sequence shown here is derived from an EMBL/GenBank/DDBJ whole genome shotgun (WGS) entry which is preliminary data.</text>
</comment>
<protein>
    <submittedName>
        <fullName evidence="1">Uncharacterized protein</fullName>
    </submittedName>
</protein>
<reference evidence="1 2" key="1">
    <citation type="journal article" date="2014" name="Int. J. Syst. Evol. Microbiol.">
        <title>Complete genome sequence of Corynebacterium casei LMG S-19264T (=DSM 44701T), isolated from a smear-ripened cheese.</title>
        <authorList>
            <consortium name="US DOE Joint Genome Institute (JGI-PGF)"/>
            <person name="Walter F."/>
            <person name="Albersmeier A."/>
            <person name="Kalinowski J."/>
            <person name="Ruckert C."/>
        </authorList>
    </citation>
    <scope>NUCLEOTIDE SEQUENCE [LARGE SCALE GENOMIC DNA]</scope>
    <source>
        <strain evidence="1 2">CGMCC 1.15286</strain>
    </source>
</reference>
<proteinExistence type="predicted"/>
<gene>
    <name evidence="1" type="ORF">GCM10010918_04120</name>
</gene>
<keyword evidence="2" id="KW-1185">Reference proteome</keyword>
<evidence type="ECO:0000313" key="2">
    <source>
        <dbReference type="Proteomes" id="UP000600247"/>
    </source>
</evidence>
<dbReference type="InterPro" id="IPR058600">
    <property type="entry name" value="YhjD-like"/>
</dbReference>